<dbReference type="PANTHER" id="PTHR43214">
    <property type="entry name" value="TWO-COMPONENT RESPONSE REGULATOR"/>
    <property type="match status" value="1"/>
</dbReference>
<gene>
    <name evidence="8" type="ORF">N801_04625</name>
</gene>
<dbReference type="STRING" id="1385519.N801_04625"/>
<dbReference type="PRINTS" id="PR00038">
    <property type="entry name" value="HTHLUXR"/>
</dbReference>
<evidence type="ECO:0000256" key="1">
    <source>
        <dbReference type="ARBA" id="ARBA00022553"/>
    </source>
</evidence>
<evidence type="ECO:0000313" key="8">
    <source>
        <dbReference type="EMBL" id="KGN41817.1"/>
    </source>
</evidence>
<dbReference type="Proteomes" id="UP000030013">
    <property type="component" value="Unassembled WGS sequence"/>
</dbReference>
<keyword evidence="3" id="KW-0238">DNA-binding</keyword>
<dbReference type="SUPFAM" id="SSF52172">
    <property type="entry name" value="CheY-like"/>
    <property type="match status" value="1"/>
</dbReference>
<protein>
    <submittedName>
        <fullName evidence="8">LuxR family transcriptional regulator</fullName>
    </submittedName>
</protein>
<dbReference type="InterPro" id="IPR011006">
    <property type="entry name" value="CheY-like_superfamily"/>
</dbReference>
<feature type="domain" description="HTH luxR-type" evidence="6">
    <location>
        <begin position="159"/>
        <end position="224"/>
    </location>
</feature>
<dbReference type="Gene3D" id="3.40.50.2300">
    <property type="match status" value="1"/>
</dbReference>
<evidence type="ECO:0000256" key="4">
    <source>
        <dbReference type="ARBA" id="ARBA00023163"/>
    </source>
</evidence>
<evidence type="ECO:0000256" key="3">
    <source>
        <dbReference type="ARBA" id="ARBA00023125"/>
    </source>
</evidence>
<dbReference type="SMART" id="SM00421">
    <property type="entry name" value="HTH_LUXR"/>
    <property type="match status" value="1"/>
</dbReference>
<dbReference type="Pfam" id="PF00072">
    <property type="entry name" value="Response_reg"/>
    <property type="match status" value="1"/>
</dbReference>
<comment type="caution">
    <text evidence="8">The sequence shown here is derived from an EMBL/GenBank/DDBJ whole genome shotgun (WGS) entry which is preliminary data.</text>
</comment>
<evidence type="ECO:0000256" key="5">
    <source>
        <dbReference type="PROSITE-ProRule" id="PRU00169"/>
    </source>
</evidence>
<dbReference type="GO" id="GO:0003677">
    <property type="term" value="F:DNA binding"/>
    <property type="evidence" value="ECO:0007669"/>
    <property type="project" value="UniProtKB-KW"/>
</dbReference>
<dbReference type="EMBL" id="AVPL01000012">
    <property type="protein sequence ID" value="KGN41817.1"/>
    <property type="molecule type" value="Genomic_DNA"/>
</dbReference>
<dbReference type="CDD" id="cd06170">
    <property type="entry name" value="LuxR_C_like"/>
    <property type="match status" value="1"/>
</dbReference>
<dbReference type="InterPro" id="IPR000792">
    <property type="entry name" value="Tscrpt_reg_LuxR_C"/>
</dbReference>
<keyword evidence="4" id="KW-0804">Transcription</keyword>
<reference evidence="8 9" key="1">
    <citation type="submission" date="2013-08" db="EMBL/GenBank/DDBJ databases">
        <title>The genome sequence of Knoellia aerolata.</title>
        <authorList>
            <person name="Zhu W."/>
            <person name="Wang G."/>
        </authorList>
    </citation>
    <scope>NUCLEOTIDE SEQUENCE [LARGE SCALE GENOMIC DNA]</scope>
    <source>
        <strain evidence="8 9">DSM 18566</strain>
    </source>
</reference>
<keyword evidence="1 5" id="KW-0597">Phosphoprotein</keyword>
<keyword evidence="2" id="KW-0805">Transcription regulation</keyword>
<evidence type="ECO:0000256" key="2">
    <source>
        <dbReference type="ARBA" id="ARBA00023015"/>
    </source>
</evidence>
<feature type="domain" description="Response regulatory" evidence="7">
    <location>
        <begin position="12"/>
        <end position="129"/>
    </location>
</feature>
<dbReference type="InterPro" id="IPR016032">
    <property type="entry name" value="Sig_transdc_resp-reg_C-effctor"/>
</dbReference>
<dbReference type="InterPro" id="IPR039420">
    <property type="entry name" value="WalR-like"/>
</dbReference>
<feature type="modified residue" description="4-aspartylphosphate" evidence="5">
    <location>
        <position position="63"/>
    </location>
</feature>
<dbReference type="Pfam" id="PF00196">
    <property type="entry name" value="GerE"/>
    <property type="match status" value="1"/>
</dbReference>
<dbReference type="PROSITE" id="PS50043">
    <property type="entry name" value="HTH_LUXR_2"/>
    <property type="match status" value="1"/>
</dbReference>
<dbReference type="GO" id="GO:0006355">
    <property type="term" value="P:regulation of DNA-templated transcription"/>
    <property type="evidence" value="ECO:0007669"/>
    <property type="project" value="InterPro"/>
</dbReference>
<organism evidence="8 9">
    <name type="scientific">Knoellia aerolata DSM 18566</name>
    <dbReference type="NCBI Taxonomy" id="1385519"/>
    <lineage>
        <taxon>Bacteria</taxon>
        <taxon>Bacillati</taxon>
        <taxon>Actinomycetota</taxon>
        <taxon>Actinomycetes</taxon>
        <taxon>Micrococcales</taxon>
        <taxon>Intrasporangiaceae</taxon>
        <taxon>Knoellia</taxon>
    </lineage>
</organism>
<dbReference type="AlphaFoldDB" id="A0A0A0K0F6"/>
<dbReference type="InterPro" id="IPR058245">
    <property type="entry name" value="NreC/VraR/RcsB-like_REC"/>
</dbReference>
<dbReference type="RefSeq" id="WP_211254681.1">
    <property type="nucleotide sequence ID" value="NZ_AVPL01000012.1"/>
</dbReference>
<dbReference type="SMART" id="SM00448">
    <property type="entry name" value="REC"/>
    <property type="match status" value="1"/>
</dbReference>
<accession>A0A0A0K0F6</accession>
<dbReference type="PROSITE" id="PS50110">
    <property type="entry name" value="RESPONSE_REGULATORY"/>
    <property type="match status" value="1"/>
</dbReference>
<dbReference type="PROSITE" id="PS00622">
    <property type="entry name" value="HTH_LUXR_1"/>
    <property type="match status" value="1"/>
</dbReference>
<name>A0A0A0K0F6_9MICO</name>
<keyword evidence="9" id="KW-1185">Reference proteome</keyword>
<proteinExistence type="predicted"/>
<sequence>MTGDPATPKPIRVLVVDDQALVRAGFRLILEIESDLEVVGEAADGEAAVAMAATTAPDVVLMDVRMPGVDGIEATRRLVGDGPSAARVVMLTTFDMDQYVYAALQAGASGFLLKDVQPELLVAGIRAVHAGESLLAPTVTRRMIEAFIERPPSVADPAVTRRLSSLTDREREVLAAVARGLTNAEIAAELYVSETTVKTHVGRLLMKLGLRDRVQAVIFAYEAGIAPHER</sequence>
<evidence type="ECO:0000313" key="9">
    <source>
        <dbReference type="Proteomes" id="UP000030013"/>
    </source>
</evidence>
<dbReference type="eggNOG" id="COG2197">
    <property type="taxonomic scope" value="Bacteria"/>
</dbReference>
<dbReference type="GO" id="GO:0000160">
    <property type="term" value="P:phosphorelay signal transduction system"/>
    <property type="evidence" value="ECO:0007669"/>
    <property type="project" value="InterPro"/>
</dbReference>
<dbReference type="PANTHER" id="PTHR43214:SF24">
    <property type="entry name" value="TRANSCRIPTIONAL REGULATORY PROTEIN NARL-RELATED"/>
    <property type="match status" value="1"/>
</dbReference>
<dbReference type="SUPFAM" id="SSF46894">
    <property type="entry name" value="C-terminal effector domain of the bipartite response regulators"/>
    <property type="match status" value="1"/>
</dbReference>
<evidence type="ECO:0000259" key="6">
    <source>
        <dbReference type="PROSITE" id="PS50043"/>
    </source>
</evidence>
<dbReference type="InterPro" id="IPR001789">
    <property type="entry name" value="Sig_transdc_resp-reg_receiver"/>
</dbReference>
<evidence type="ECO:0000259" key="7">
    <source>
        <dbReference type="PROSITE" id="PS50110"/>
    </source>
</evidence>
<dbReference type="CDD" id="cd17535">
    <property type="entry name" value="REC_NarL-like"/>
    <property type="match status" value="1"/>
</dbReference>